<evidence type="ECO:0000313" key="1">
    <source>
        <dbReference type="EMBL" id="KIL35636.1"/>
    </source>
</evidence>
<dbReference type="RefSeq" id="WP_041063541.1">
    <property type="nucleotide sequence ID" value="NZ_JXAL01000017.1"/>
</dbReference>
<dbReference type="Proteomes" id="UP000054526">
    <property type="component" value="Unassembled WGS sequence"/>
</dbReference>
<sequence length="257" mass="29677">MGFKWDGSKWEIHRLYSKHSELRKILPPTSILTLSSLSKYLDKYKSVYVKGNKEHKGSAIIKVWKTEEGYHFIKVKGKPVTVQSIDELYDKLRDGRSKNSVLIQKTIHSPMIEGRPFSIRVMLMRDGKEKWHYAGMLAKVAGTDSVVTNVRRGGGYATTIDNALAKSLGYGRERIASIKRDLIRHSFRLIRYAAKKGYRTHETGIDFGIDYLGRIWIIEVNLAYPSYKLFDRLEDKTFYNKITSLAADYKKSRKKFA</sequence>
<protein>
    <recommendedName>
        <fullName evidence="3">ATP-grasp domain-containing protein</fullName>
    </recommendedName>
</protein>
<proteinExistence type="predicted"/>
<reference evidence="1 2" key="1">
    <citation type="submission" date="2014-12" db="EMBL/GenBank/DDBJ databases">
        <title>Draft genome sequence of Cohnella kolymensis strain B-2846.</title>
        <authorList>
            <person name="Karlyshev A.V."/>
            <person name="Kudryashova E.B."/>
        </authorList>
    </citation>
    <scope>NUCLEOTIDE SEQUENCE [LARGE SCALE GENOMIC DNA]</scope>
    <source>
        <strain evidence="1 2">VKM B-2846</strain>
    </source>
</reference>
<organism evidence="1 2">
    <name type="scientific">Cohnella kolymensis</name>
    <dbReference type="NCBI Taxonomy" id="1590652"/>
    <lineage>
        <taxon>Bacteria</taxon>
        <taxon>Bacillati</taxon>
        <taxon>Bacillota</taxon>
        <taxon>Bacilli</taxon>
        <taxon>Bacillales</taxon>
        <taxon>Paenibacillaceae</taxon>
        <taxon>Cohnella</taxon>
    </lineage>
</organism>
<name>A0ABR5A3K1_9BACL</name>
<dbReference type="Pfam" id="PF14398">
    <property type="entry name" value="ATPgrasp_YheCD"/>
    <property type="match status" value="1"/>
</dbReference>
<gene>
    <name evidence="1" type="ORF">SD71_12085</name>
</gene>
<evidence type="ECO:0008006" key="3">
    <source>
        <dbReference type="Google" id="ProtNLM"/>
    </source>
</evidence>
<evidence type="ECO:0000313" key="2">
    <source>
        <dbReference type="Proteomes" id="UP000054526"/>
    </source>
</evidence>
<dbReference type="Gene3D" id="3.30.470.20">
    <property type="entry name" value="ATP-grasp fold, B domain"/>
    <property type="match status" value="1"/>
</dbReference>
<dbReference type="EMBL" id="JXAL01000017">
    <property type="protein sequence ID" value="KIL35636.1"/>
    <property type="molecule type" value="Genomic_DNA"/>
</dbReference>
<comment type="caution">
    <text evidence="1">The sequence shown here is derived from an EMBL/GenBank/DDBJ whole genome shotgun (WGS) entry which is preliminary data.</text>
</comment>
<accession>A0ABR5A3K1</accession>
<dbReference type="SUPFAM" id="SSF56059">
    <property type="entry name" value="Glutathione synthetase ATP-binding domain-like"/>
    <property type="match status" value="1"/>
</dbReference>
<dbReference type="InterPro" id="IPR026838">
    <property type="entry name" value="YheC/D"/>
</dbReference>
<keyword evidence="2" id="KW-1185">Reference proteome</keyword>